<dbReference type="Pfam" id="PF07929">
    <property type="entry name" value="PRiA4_ORF3"/>
    <property type="match status" value="1"/>
</dbReference>
<gene>
    <name evidence="2" type="ORF">MNQ99_14825</name>
</gene>
<reference evidence="2 3" key="1">
    <citation type="submission" date="2022-03" db="EMBL/GenBank/DDBJ databases">
        <title>Isotopic signatures of nitrous oxide derived from detoxification processes.</title>
        <authorList>
            <person name="Behrendt U."/>
            <person name="Buchen C."/>
            <person name="Well R."/>
            <person name="Ulrich A."/>
            <person name="Rohe L."/>
            <person name="Kolb S."/>
            <person name="Schloter M."/>
            <person name="Horn M.A."/>
            <person name="Augustin J."/>
        </authorList>
    </citation>
    <scope>NUCLEOTIDE SEQUENCE [LARGE SCALE GENOMIC DNA]</scope>
    <source>
        <strain evidence="2 3">S4-C24</strain>
    </source>
</reference>
<proteinExistence type="predicted"/>
<dbReference type="PANTHER" id="PTHR41878:SF1">
    <property type="entry name" value="TNPR PROTEIN"/>
    <property type="match status" value="1"/>
</dbReference>
<evidence type="ECO:0000313" key="2">
    <source>
        <dbReference type="EMBL" id="UNK45202.1"/>
    </source>
</evidence>
<dbReference type="SUPFAM" id="SSF159941">
    <property type="entry name" value="MM3350-like"/>
    <property type="match status" value="1"/>
</dbReference>
<protein>
    <submittedName>
        <fullName evidence="2">Plasmid pRiA4b ORF-3 family protein</fullName>
    </submittedName>
</protein>
<organism evidence="2 3">
    <name type="scientific">Arthrobacter sulfonylureivorans</name>
    <dbReference type="NCBI Taxonomy" id="2486855"/>
    <lineage>
        <taxon>Bacteria</taxon>
        <taxon>Bacillati</taxon>
        <taxon>Actinomycetota</taxon>
        <taxon>Actinomycetes</taxon>
        <taxon>Micrococcales</taxon>
        <taxon>Micrococcaceae</taxon>
        <taxon>Arthrobacter</taxon>
    </lineage>
</organism>
<dbReference type="InterPro" id="IPR012912">
    <property type="entry name" value="Plasmid_pRiA4b_Orf3-like"/>
</dbReference>
<sequence>MPASEKALDIRVALEGSDPEIWRSLRLPLDAPLNTLHEAIQRAFGWENRHLHLFHPQGVFGEARPIAGSDDSADEMDLDSAERMTVGQLLSGEGSTLVYEYDLGDSWLHTVTVTGHAIVPAGQITCLGGANRAPLEDAGGLWGYQEKLRILADPSDPEHAEIADWVTYVTGAYDPTAFDPAEFDLDAVNKSLARLGILLVDEPPTPEELATVLRPVRWLLDRAREDGLELTKDGYLKPAVVREAVLDLELGFPWDSYKAPREVNVPPIALLREHLQQWNLLRKYKGRLQPSPAARKTYDDDARLWGYLADRLANQENIALRVGMEAMVGWRLADQQVPFSQRGHAMVSVLFHAGLRPAGGGELTEQDGEDVYAELRRQLNSLGIFEGDRFLGGRELTPAGLKFLLAIRRRGSTLSGGEAIP</sequence>
<keyword evidence="3" id="KW-1185">Reference proteome</keyword>
<dbReference type="InterPro" id="IPR024047">
    <property type="entry name" value="MM3350-like_sf"/>
</dbReference>
<dbReference type="RefSeq" id="WP_241913471.1">
    <property type="nucleotide sequence ID" value="NZ_CP093326.1"/>
</dbReference>
<dbReference type="Gene3D" id="3.10.290.30">
    <property type="entry name" value="MM3350-like"/>
    <property type="match status" value="1"/>
</dbReference>
<dbReference type="EMBL" id="CP093326">
    <property type="protein sequence ID" value="UNK45202.1"/>
    <property type="molecule type" value="Genomic_DNA"/>
</dbReference>
<dbReference type="Proteomes" id="UP000829069">
    <property type="component" value="Chromosome"/>
</dbReference>
<evidence type="ECO:0000259" key="1">
    <source>
        <dbReference type="Pfam" id="PF07929"/>
    </source>
</evidence>
<feature type="domain" description="Plasmid pRiA4b Orf3-like" evidence="1">
    <location>
        <begin position="7"/>
        <end position="181"/>
    </location>
</feature>
<accession>A0ABY3W6V3</accession>
<name>A0ABY3W6V3_9MICC</name>
<evidence type="ECO:0000313" key="3">
    <source>
        <dbReference type="Proteomes" id="UP000829069"/>
    </source>
</evidence>
<dbReference type="PANTHER" id="PTHR41878">
    <property type="entry name" value="LEXA REPRESSOR-RELATED"/>
    <property type="match status" value="1"/>
</dbReference>